<evidence type="ECO:0000256" key="4">
    <source>
        <dbReference type="ARBA" id="ARBA00022670"/>
    </source>
</evidence>
<dbReference type="GO" id="GO:0005615">
    <property type="term" value="C:extracellular space"/>
    <property type="evidence" value="ECO:0007669"/>
    <property type="project" value="TreeGrafter"/>
</dbReference>
<keyword evidence="3 13" id="KW-0121">Carboxypeptidase</keyword>
<evidence type="ECO:0000256" key="11">
    <source>
        <dbReference type="SAM" id="SignalP"/>
    </source>
</evidence>
<feature type="active site" description="Proton donor/acceptor" evidence="10">
    <location>
        <position position="466"/>
    </location>
</feature>
<dbReference type="InterPro" id="IPR000834">
    <property type="entry name" value="Peptidase_M14"/>
</dbReference>
<accession>A0AAW2Z9P7</accession>
<name>A0AAW2Z9P7_9EUKA</name>
<evidence type="ECO:0000256" key="2">
    <source>
        <dbReference type="ARBA" id="ARBA00005988"/>
    </source>
</evidence>
<comment type="similarity">
    <text evidence="2 10">Belongs to the peptidase M14 family.</text>
</comment>
<dbReference type="GO" id="GO:0008270">
    <property type="term" value="F:zinc ion binding"/>
    <property type="evidence" value="ECO:0007669"/>
    <property type="project" value="InterPro"/>
</dbReference>
<keyword evidence="6 11" id="KW-0732">Signal</keyword>
<evidence type="ECO:0000256" key="1">
    <source>
        <dbReference type="ARBA" id="ARBA00001947"/>
    </source>
</evidence>
<sequence length="497" mass="56216">MKLAFTLLIAALLFVATFGFLEEAKGGEPLHVVRVTSKTPYILSKLLRSRAYDVVAHDEKGVNVITSDKSLKQLYYYTKSRQPFIANIQLLDTREQSGVNNDLYTLFTNITMPNYLAKSVPEGYRDFAKITAILKNLGDRYPDLVNIIDLNKQYGTGLTVDGNSIYAIKISTNVKQNLDKDNVLIASCHHSRETITPEIALIFAQDLIDRYTSGDATIVKLLQTTQIFVIPVVNVDGFKYTYEKNNWWRKNRKLDETTKEYGVDLNRNYDLGWEDCGGSKEPSSEIYRGPSVLSEVETQAIVALSKDYSFSKVLDFHSSGREVLTAYTCTKMPEVMRKYIVDRGMELMKYASYGHRVPSDDGEHQEHQIKHHTSYSFLVETGTSFQPAYTECLQEVKRVLPLIYHFLNVSIPLKGHVKNTHNQSLEARISVKGIDWLAGETRRSNPRFGAYHLFLPAGATFNVTFEAAGYQSQDISVTLSKDAQYGSVTKDVVLKEL</sequence>
<dbReference type="GO" id="GO:0004181">
    <property type="term" value="F:metallocarboxypeptidase activity"/>
    <property type="evidence" value="ECO:0007669"/>
    <property type="project" value="InterPro"/>
</dbReference>
<dbReference type="SUPFAM" id="SSF53187">
    <property type="entry name" value="Zn-dependent exopeptidases"/>
    <property type="match status" value="1"/>
</dbReference>
<comment type="caution">
    <text evidence="13">The sequence shown here is derived from an EMBL/GenBank/DDBJ whole genome shotgun (WGS) entry which is preliminary data.</text>
</comment>
<keyword evidence="9" id="KW-0482">Metalloprotease</keyword>
<keyword evidence="5" id="KW-0479">Metal-binding</keyword>
<evidence type="ECO:0000313" key="13">
    <source>
        <dbReference type="EMBL" id="KAL0485436.1"/>
    </source>
</evidence>
<evidence type="ECO:0000256" key="7">
    <source>
        <dbReference type="ARBA" id="ARBA00022801"/>
    </source>
</evidence>
<dbReference type="PROSITE" id="PS52035">
    <property type="entry name" value="PEPTIDASE_M14"/>
    <property type="match status" value="1"/>
</dbReference>
<evidence type="ECO:0000259" key="12">
    <source>
        <dbReference type="PROSITE" id="PS52035"/>
    </source>
</evidence>
<feature type="chain" id="PRO_5043643691" evidence="11">
    <location>
        <begin position="20"/>
        <end position="497"/>
    </location>
</feature>
<keyword evidence="4" id="KW-0645">Protease</keyword>
<keyword evidence="7" id="KW-0378">Hydrolase</keyword>
<dbReference type="GO" id="GO:0006508">
    <property type="term" value="P:proteolysis"/>
    <property type="evidence" value="ECO:0007669"/>
    <property type="project" value="UniProtKB-KW"/>
</dbReference>
<gene>
    <name evidence="13" type="ORF">AKO1_011738</name>
</gene>
<dbReference type="SMART" id="SM00631">
    <property type="entry name" value="Zn_pept"/>
    <property type="match status" value="1"/>
</dbReference>
<dbReference type="Gene3D" id="2.60.40.1120">
    <property type="entry name" value="Carboxypeptidase-like, regulatory domain"/>
    <property type="match status" value="1"/>
</dbReference>
<evidence type="ECO:0000256" key="8">
    <source>
        <dbReference type="ARBA" id="ARBA00022833"/>
    </source>
</evidence>
<feature type="signal peptide" evidence="11">
    <location>
        <begin position="1"/>
        <end position="19"/>
    </location>
</feature>
<dbReference type="Proteomes" id="UP001431209">
    <property type="component" value="Unassembled WGS sequence"/>
</dbReference>
<dbReference type="Pfam" id="PF00246">
    <property type="entry name" value="Peptidase_M14"/>
    <property type="match status" value="1"/>
</dbReference>
<keyword evidence="8" id="KW-0862">Zinc</keyword>
<evidence type="ECO:0000256" key="3">
    <source>
        <dbReference type="ARBA" id="ARBA00022645"/>
    </source>
</evidence>
<evidence type="ECO:0000256" key="6">
    <source>
        <dbReference type="ARBA" id="ARBA00022729"/>
    </source>
</evidence>
<comment type="cofactor">
    <cofactor evidence="1">
        <name>Zn(2+)</name>
        <dbReference type="ChEBI" id="CHEBI:29105"/>
    </cofactor>
</comment>
<dbReference type="AlphaFoldDB" id="A0AAW2Z9P7"/>
<evidence type="ECO:0000256" key="9">
    <source>
        <dbReference type="ARBA" id="ARBA00023049"/>
    </source>
</evidence>
<evidence type="ECO:0000256" key="10">
    <source>
        <dbReference type="PROSITE-ProRule" id="PRU01379"/>
    </source>
</evidence>
<evidence type="ECO:0000313" key="14">
    <source>
        <dbReference type="Proteomes" id="UP001431209"/>
    </source>
</evidence>
<dbReference type="PANTHER" id="PTHR11705">
    <property type="entry name" value="PROTEASE FAMILY M14 CARBOXYPEPTIDASE A,B"/>
    <property type="match status" value="1"/>
</dbReference>
<dbReference type="PANTHER" id="PTHR11705:SF143">
    <property type="entry name" value="SLL0236 PROTEIN"/>
    <property type="match status" value="1"/>
</dbReference>
<reference evidence="13 14" key="1">
    <citation type="submission" date="2024-03" db="EMBL/GenBank/DDBJ databases">
        <title>The Acrasis kona genome and developmental transcriptomes reveal deep origins of eukaryotic multicellular pathways.</title>
        <authorList>
            <person name="Sheikh S."/>
            <person name="Fu C.-J."/>
            <person name="Brown M.W."/>
            <person name="Baldauf S.L."/>
        </authorList>
    </citation>
    <scope>NUCLEOTIDE SEQUENCE [LARGE SCALE GENOMIC DNA]</scope>
    <source>
        <strain evidence="13 14">ATCC MYA-3509</strain>
    </source>
</reference>
<dbReference type="EMBL" id="JAOPGA020001138">
    <property type="protein sequence ID" value="KAL0485436.1"/>
    <property type="molecule type" value="Genomic_DNA"/>
</dbReference>
<dbReference type="Gene3D" id="3.40.630.10">
    <property type="entry name" value="Zn peptidases"/>
    <property type="match status" value="1"/>
</dbReference>
<feature type="domain" description="Peptidase M14" evidence="12">
    <location>
        <begin position="123"/>
        <end position="497"/>
    </location>
</feature>
<organism evidence="13 14">
    <name type="scientific">Acrasis kona</name>
    <dbReference type="NCBI Taxonomy" id="1008807"/>
    <lineage>
        <taxon>Eukaryota</taxon>
        <taxon>Discoba</taxon>
        <taxon>Heterolobosea</taxon>
        <taxon>Tetramitia</taxon>
        <taxon>Eutetramitia</taxon>
        <taxon>Acrasidae</taxon>
        <taxon>Acrasis</taxon>
    </lineage>
</organism>
<dbReference type="FunFam" id="3.40.630.10:FF:000084">
    <property type="entry name" value="Carboxypeptidase B2"/>
    <property type="match status" value="1"/>
</dbReference>
<proteinExistence type="inferred from homology"/>
<protein>
    <submittedName>
        <fullName evidence="13">Carboxypeptidase</fullName>
    </submittedName>
</protein>
<evidence type="ECO:0000256" key="5">
    <source>
        <dbReference type="ARBA" id="ARBA00022723"/>
    </source>
</evidence>
<keyword evidence="14" id="KW-1185">Reference proteome</keyword>